<comment type="caution">
    <text evidence="2">The sequence shown here is derived from an EMBL/GenBank/DDBJ whole genome shotgun (WGS) entry which is preliminary data.</text>
</comment>
<gene>
    <name evidence="2" type="primary">larB</name>
    <name evidence="2" type="ORF">KME28_21085</name>
</gene>
<dbReference type="PANTHER" id="PTHR43064:SF1">
    <property type="entry name" value="SLL1489 PROTEIN"/>
    <property type="match status" value="1"/>
</dbReference>
<dbReference type="Gene3D" id="3.40.50.1970">
    <property type="match status" value="1"/>
</dbReference>
<name>A0A9E3HB33_9NOST</name>
<feature type="domain" description="PurE" evidence="1">
    <location>
        <begin position="122"/>
        <end position="254"/>
    </location>
</feature>
<dbReference type="PANTHER" id="PTHR43064">
    <property type="entry name" value="PHOSPHORIBOSYLAMINOIMIDAZOLE CARBOXYLASE-RELATED"/>
    <property type="match status" value="1"/>
</dbReference>
<evidence type="ECO:0000259" key="1">
    <source>
        <dbReference type="SMART" id="SM01001"/>
    </source>
</evidence>
<dbReference type="Pfam" id="PF00731">
    <property type="entry name" value="AIRC"/>
    <property type="match status" value="1"/>
</dbReference>
<dbReference type="InterPro" id="IPR000031">
    <property type="entry name" value="PurE_dom"/>
</dbReference>
<organism evidence="2 3">
    <name type="scientific">Pelatocladus maniniholoensis HA4357-MV3</name>
    <dbReference type="NCBI Taxonomy" id="1117104"/>
    <lineage>
        <taxon>Bacteria</taxon>
        <taxon>Bacillati</taxon>
        <taxon>Cyanobacteriota</taxon>
        <taxon>Cyanophyceae</taxon>
        <taxon>Nostocales</taxon>
        <taxon>Nostocaceae</taxon>
        <taxon>Pelatocladus</taxon>
    </lineage>
</organism>
<reference evidence="2" key="2">
    <citation type="journal article" date="2022" name="Microbiol. Resour. Announc.">
        <title>Metagenome Sequencing to Explore Phylogenomics of Terrestrial Cyanobacteria.</title>
        <authorList>
            <person name="Ward R.D."/>
            <person name="Stajich J.E."/>
            <person name="Johansen J.R."/>
            <person name="Huntemann M."/>
            <person name="Clum A."/>
            <person name="Foster B."/>
            <person name="Foster B."/>
            <person name="Roux S."/>
            <person name="Palaniappan K."/>
            <person name="Varghese N."/>
            <person name="Mukherjee S."/>
            <person name="Reddy T.B.K."/>
            <person name="Daum C."/>
            <person name="Copeland A."/>
            <person name="Chen I.A."/>
            <person name="Ivanova N.N."/>
            <person name="Kyrpides N.C."/>
            <person name="Shapiro N."/>
            <person name="Eloe-Fadrosh E.A."/>
            <person name="Pietrasiak N."/>
        </authorList>
    </citation>
    <scope>NUCLEOTIDE SEQUENCE</scope>
    <source>
        <strain evidence="2">HA4357-MV3</strain>
    </source>
</reference>
<dbReference type="SMART" id="SM01001">
    <property type="entry name" value="AIRC"/>
    <property type="match status" value="1"/>
</dbReference>
<sequence>MTNDRNLRSLLQAVANGNVSLDVALDELKHLAYEPVGEFAKVDNHRALRTGFPEVIWGPGKTPDQIAQIMEVMRLRNPVVMATRITPEIYAALQPKVRDLRYYESARICAIAPPTIEPSFSGTIGILSAGTADLAVAEEAAVTAELSGFCVQRLWDVGVAGIHRLLSNRHVISQASVLIVVAGMEGALPSVVAGLADCPVIAVPTSIGYGASFGGLAPLLTMLNSCAAGIGVVNIDNGFGAAVLAGQILRTAEKLRMASPDS</sequence>
<dbReference type="NCBIfam" id="NF033503">
    <property type="entry name" value="LarB"/>
    <property type="match status" value="1"/>
</dbReference>
<dbReference type="AlphaFoldDB" id="A0A9E3HB33"/>
<protein>
    <submittedName>
        <fullName evidence="2">Nickel pincer cofactor biosynthesis protein LarB</fullName>
    </submittedName>
</protein>
<dbReference type="GO" id="GO:0006189">
    <property type="term" value="P:'de novo' IMP biosynthetic process"/>
    <property type="evidence" value="ECO:0007669"/>
    <property type="project" value="InterPro"/>
</dbReference>
<reference evidence="2" key="1">
    <citation type="submission" date="2021-05" db="EMBL/GenBank/DDBJ databases">
        <authorList>
            <person name="Pietrasiak N."/>
            <person name="Ward R."/>
            <person name="Stajich J.E."/>
            <person name="Kurbessoian T."/>
        </authorList>
    </citation>
    <scope>NUCLEOTIDE SEQUENCE</scope>
    <source>
        <strain evidence="2">HA4357-MV3</strain>
    </source>
</reference>
<dbReference type="EMBL" id="JAHHHW010000121">
    <property type="protein sequence ID" value="MBW4434138.1"/>
    <property type="molecule type" value="Genomic_DNA"/>
</dbReference>
<proteinExistence type="predicted"/>
<evidence type="ECO:0000313" key="2">
    <source>
        <dbReference type="EMBL" id="MBW4434138.1"/>
    </source>
</evidence>
<dbReference type="GO" id="GO:0016787">
    <property type="term" value="F:hydrolase activity"/>
    <property type="evidence" value="ECO:0007669"/>
    <property type="project" value="InterPro"/>
</dbReference>
<accession>A0A9E3HB33</accession>
<evidence type="ECO:0000313" key="3">
    <source>
        <dbReference type="Proteomes" id="UP000813215"/>
    </source>
</evidence>
<dbReference type="InterPro" id="IPR039476">
    <property type="entry name" value="P2CMN_synthase_LarB"/>
</dbReference>
<dbReference type="SUPFAM" id="SSF52255">
    <property type="entry name" value="N5-CAIR mutase (phosphoribosylaminoimidazole carboxylase, PurE)"/>
    <property type="match status" value="1"/>
</dbReference>
<dbReference type="Proteomes" id="UP000813215">
    <property type="component" value="Unassembled WGS sequence"/>
</dbReference>